<evidence type="ECO:0000313" key="3">
    <source>
        <dbReference type="EMBL" id="VDN19047.1"/>
    </source>
</evidence>
<comment type="pathway">
    <text evidence="1">Pyrimidine metabolism; UMP biosynthesis via de novo pathway.</text>
</comment>
<gene>
    <name evidence="3" type="ORF">GPUH_LOCUS11642</name>
</gene>
<reference evidence="5" key="1">
    <citation type="submission" date="2016-06" db="UniProtKB">
        <authorList>
            <consortium name="WormBaseParasite"/>
        </authorList>
    </citation>
    <scope>IDENTIFICATION</scope>
</reference>
<organism evidence="5">
    <name type="scientific">Gongylonema pulchrum</name>
    <dbReference type="NCBI Taxonomy" id="637853"/>
    <lineage>
        <taxon>Eukaryota</taxon>
        <taxon>Metazoa</taxon>
        <taxon>Ecdysozoa</taxon>
        <taxon>Nematoda</taxon>
        <taxon>Chromadorea</taxon>
        <taxon>Rhabditida</taxon>
        <taxon>Spirurina</taxon>
        <taxon>Spiruromorpha</taxon>
        <taxon>Spiruroidea</taxon>
        <taxon>Gongylonematidae</taxon>
        <taxon>Gongylonema</taxon>
    </lineage>
</organism>
<keyword evidence="4" id="KW-1185">Reference proteome</keyword>
<dbReference type="GO" id="GO:0019856">
    <property type="term" value="P:pyrimidine nucleobase biosynthetic process"/>
    <property type="evidence" value="ECO:0007669"/>
    <property type="project" value="TreeGrafter"/>
</dbReference>
<sequence>MSEVEIAGVPGRHADNNLVSGMCSAGDMIDQRLLMKQLKNQGVFKLGKFTLKSGQITPIYVDLRGIFLDLNVAYCLQKLTAECLCDLIKTKDLEYDYILIAHRLGKPMLLRRKEKLTAECLCDLIKTKDLEYDYILIAHRLGKPMLLRRKEVKSYGTKKIIEGNYEIGKRALIIEDVVTSAN</sequence>
<dbReference type="OrthoDB" id="10263753at2759"/>
<proteinExistence type="predicted"/>
<dbReference type="AlphaFoldDB" id="A0A183DSE9"/>
<protein>
    <submittedName>
        <fullName evidence="5">Pribosyltran domain-containing protein</fullName>
    </submittedName>
</protein>
<dbReference type="PANTHER" id="PTHR19278:SF9">
    <property type="entry name" value="URIDINE 5'-MONOPHOSPHATE SYNTHASE"/>
    <property type="match status" value="1"/>
</dbReference>
<dbReference type="SUPFAM" id="SSF53271">
    <property type="entry name" value="PRTase-like"/>
    <property type="match status" value="2"/>
</dbReference>
<evidence type="ECO:0000313" key="5">
    <source>
        <dbReference type="WBParaSite" id="GPUH_0001165401-mRNA-1"/>
    </source>
</evidence>
<dbReference type="GO" id="GO:0004588">
    <property type="term" value="F:orotate phosphoribosyltransferase activity"/>
    <property type="evidence" value="ECO:0007669"/>
    <property type="project" value="TreeGrafter"/>
</dbReference>
<evidence type="ECO:0000256" key="1">
    <source>
        <dbReference type="ARBA" id="ARBA00004725"/>
    </source>
</evidence>
<reference evidence="3 4" key="2">
    <citation type="submission" date="2018-11" db="EMBL/GenBank/DDBJ databases">
        <authorList>
            <consortium name="Pathogen Informatics"/>
        </authorList>
    </citation>
    <scope>NUCLEOTIDE SEQUENCE [LARGE SCALE GENOMIC DNA]</scope>
</reference>
<evidence type="ECO:0000313" key="4">
    <source>
        <dbReference type="Proteomes" id="UP000271098"/>
    </source>
</evidence>
<dbReference type="CDD" id="cd06223">
    <property type="entry name" value="PRTases_typeI"/>
    <property type="match status" value="1"/>
</dbReference>
<dbReference type="Proteomes" id="UP000271098">
    <property type="component" value="Unassembled WGS sequence"/>
</dbReference>
<name>A0A183DSE9_9BILA</name>
<keyword evidence="2" id="KW-0665">Pyrimidine biosynthesis</keyword>
<dbReference type="Gene3D" id="3.40.50.2020">
    <property type="match status" value="1"/>
</dbReference>
<dbReference type="EMBL" id="UYRT01078691">
    <property type="protein sequence ID" value="VDN19047.1"/>
    <property type="molecule type" value="Genomic_DNA"/>
</dbReference>
<dbReference type="PANTHER" id="PTHR19278">
    <property type="entry name" value="OROTATE PHOSPHORIBOSYLTRANSFERASE"/>
    <property type="match status" value="1"/>
</dbReference>
<dbReference type="WBParaSite" id="GPUH_0001165401-mRNA-1">
    <property type="protein sequence ID" value="GPUH_0001165401-mRNA-1"/>
    <property type="gene ID" value="GPUH_0001165401"/>
</dbReference>
<dbReference type="InterPro" id="IPR000836">
    <property type="entry name" value="PRTase_dom"/>
</dbReference>
<evidence type="ECO:0000256" key="2">
    <source>
        <dbReference type="ARBA" id="ARBA00022975"/>
    </source>
</evidence>
<dbReference type="GO" id="GO:0004590">
    <property type="term" value="F:orotidine-5'-phosphate decarboxylase activity"/>
    <property type="evidence" value="ECO:0007669"/>
    <property type="project" value="TreeGrafter"/>
</dbReference>
<dbReference type="GO" id="GO:0006222">
    <property type="term" value="P:UMP biosynthetic process"/>
    <property type="evidence" value="ECO:0007669"/>
    <property type="project" value="TreeGrafter"/>
</dbReference>
<dbReference type="InterPro" id="IPR029057">
    <property type="entry name" value="PRTase-like"/>
</dbReference>
<accession>A0A183DSE9</accession>